<feature type="compositionally biased region" description="Polar residues" evidence="1">
    <location>
        <begin position="160"/>
        <end position="169"/>
    </location>
</feature>
<feature type="domain" description="Myb-like" evidence="3">
    <location>
        <begin position="232"/>
        <end position="282"/>
    </location>
</feature>
<evidence type="ECO:0000259" key="6">
    <source>
        <dbReference type="PROSITE" id="PS51294"/>
    </source>
</evidence>
<feature type="domain" description="SANT" evidence="5">
    <location>
        <begin position="241"/>
        <end position="286"/>
    </location>
</feature>
<accession>A0A2Z6RLV6</accession>
<evidence type="ECO:0000313" key="7">
    <source>
        <dbReference type="EMBL" id="GBC03344.1"/>
    </source>
</evidence>
<keyword evidence="2" id="KW-0812">Transmembrane</keyword>
<sequence length="765" mass="87358">MIMLTYCHKFLDKFARVICNMRTELANKSLFVFKLFLQTTCYLIYIIRDINMPPKTKTRPSGETEPALKKQRKSSSPEPPSSVLTQQQEEEMSSAYIAQLLAQEGYDEHPYYSQYHSTTYDNFYENDDKDDDDDYNPSSRPKSKKPGTKGRKRKSDAYKKTSQQNNASPSDELINHPNNDPASIDDSSNLYILENISNNEKKGEGNISSQGNEVKSSSEQIKKQKKTPKRILPGMNIGAYSDEEESLFLSGLDLYGRDWKKLAEHIKTRDTNSIRSHAQKHFIKLFRDGIPLPLKVQESGKGYTLSGKELDPNSAAARPYLMRNPPQENRELEKKPELSPIKTSSNKSDDDLQNDTVDNISQSDSQSFNDKEQNFLIRQEEQLKIKESDQIEDNMFTQADENCQNLTVEENSSRGRPRMSPKIAQEIAKENASQLYGADGRTEYAKARLRGDRKQLSNTPEESADPLTMIKCDPFFGAPNSNVAGCQPFSMVVESNVLVAMDFHAHLMNTEIIGFLAGHWIPEEKKLIIKTTFPCRSLQTGENHVNVEMDPTSALEVQQTITGRNMQVVGWYHSHPIFQPDPSIVDLENQNNYQKLFRDEKFNEEPFVGAIVGPYDPKLPGSLSVINWFYVSNLNKSADEIGQAKQLAFELINNSAISDEVADEILDLVEQYRASNDRVNFKEYWRKDTKETKLEKLIKSLAKRMPWLNVSNNTHHDDEQHHIEVGHKSQEDSSKISEQVCKITQSKQTTSDNFLERVQKLLMAW</sequence>
<dbReference type="PANTHER" id="PTHR10410">
    <property type="entry name" value="EUKARYOTIC TRANSLATION INITIATION FACTOR 3 -RELATED"/>
    <property type="match status" value="1"/>
</dbReference>
<dbReference type="InterPro" id="IPR037518">
    <property type="entry name" value="MPN"/>
</dbReference>
<evidence type="ECO:0000259" key="5">
    <source>
        <dbReference type="PROSITE" id="PS51293"/>
    </source>
</evidence>
<evidence type="ECO:0000259" key="4">
    <source>
        <dbReference type="PROSITE" id="PS50249"/>
    </source>
</evidence>
<dbReference type="Pfam" id="PF01398">
    <property type="entry name" value="JAB"/>
    <property type="match status" value="1"/>
</dbReference>
<dbReference type="PROSITE" id="PS51294">
    <property type="entry name" value="HTH_MYB"/>
    <property type="match status" value="1"/>
</dbReference>
<dbReference type="STRING" id="94130.A0A2Z6RLV6"/>
<feature type="region of interest" description="Disordered" evidence="1">
    <location>
        <begin position="302"/>
        <end position="370"/>
    </location>
</feature>
<dbReference type="SMART" id="SM00232">
    <property type="entry name" value="JAB_MPN"/>
    <property type="match status" value="1"/>
</dbReference>
<dbReference type="InterPro" id="IPR050242">
    <property type="entry name" value="JAMM_MPN+_peptidase_M67A"/>
</dbReference>
<feature type="region of interest" description="Disordered" evidence="1">
    <location>
        <begin position="200"/>
        <end position="230"/>
    </location>
</feature>
<comment type="caution">
    <text evidence="7">The sequence shown here is derived from an EMBL/GenBank/DDBJ whole genome shotgun (WGS) entry which is preliminary data.</text>
</comment>
<dbReference type="SMART" id="SM00717">
    <property type="entry name" value="SANT"/>
    <property type="match status" value="1"/>
</dbReference>
<dbReference type="SUPFAM" id="SSF46689">
    <property type="entry name" value="Homeodomain-like"/>
    <property type="match status" value="1"/>
</dbReference>
<feature type="transmembrane region" description="Helical" evidence="2">
    <location>
        <begin position="30"/>
        <end position="47"/>
    </location>
</feature>
<feature type="compositionally biased region" description="Polar residues" evidence="1">
    <location>
        <begin position="354"/>
        <end position="368"/>
    </location>
</feature>
<evidence type="ECO:0000259" key="3">
    <source>
        <dbReference type="PROSITE" id="PS50090"/>
    </source>
</evidence>
<dbReference type="InterPro" id="IPR000555">
    <property type="entry name" value="JAMM/MPN+_dom"/>
</dbReference>
<dbReference type="PROSITE" id="PS51293">
    <property type="entry name" value="SANT"/>
    <property type="match status" value="1"/>
</dbReference>
<feature type="domain" description="HTH myb-type" evidence="6">
    <location>
        <begin position="232"/>
        <end position="286"/>
    </location>
</feature>
<feature type="region of interest" description="Disordered" evidence="1">
    <location>
        <begin position="710"/>
        <end position="733"/>
    </location>
</feature>
<name>A0A2Z6RLV6_9GLOM</name>
<dbReference type="Gene3D" id="1.10.10.60">
    <property type="entry name" value="Homeodomain-like"/>
    <property type="match status" value="1"/>
</dbReference>
<evidence type="ECO:0008006" key="9">
    <source>
        <dbReference type="Google" id="ProtNLM"/>
    </source>
</evidence>
<feature type="compositionally biased region" description="Basic and acidic residues" evidence="1">
    <location>
        <begin position="328"/>
        <end position="337"/>
    </location>
</feature>
<dbReference type="PROSITE" id="PS50090">
    <property type="entry name" value="MYB_LIKE"/>
    <property type="match status" value="1"/>
</dbReference>
<dbReference type="EMBL" id="BEXD01003880">
    <property type="protein sequence ID" value="GBC03344.1"/>
    <property type="molecule type" value="Genomic_DNA"/>
</dbReference>
<dbReference type="PROSITE" id="PS50249">
    <property type="entry name" value="MPN"/>
    <property type="match status" value="1"/>
</dbReference>
<feature type="region of interest" description="Disordered" evidence="1">
    <location>
        <begin position="54"/>
        <end position="89"/>
    </location>
</feature>
<dbReference type="Gene3D" id="3.40.140.10">
    <property type="entry name" value="Cytidine Deaminase, domain 2"/>
    <property type="match status" value="1"/>
</dbReference>
<dbReference type="InterPro" id="IPR017930">
    <property type="entry name" value="Myb_dom"/>
</dbReference>
<feature type="compositionally biased region" description="Polar residues" evidence="1">
    <location>
        <begin position="176"/>
        <end position="186"/>
    </location>
</feature>
<keyword evidence="8" id="KW-1185">Reference proteome</keyword>
<evidence type="ECO:0000313" key="8">
    <source>
        <dbReference type="Proteomes" id="UP000247702"/>
    </source>
</evidence>
<feature type="compositionally biased region" description="Basic and acidic residues" evidence="1">
    <location>
        <begin position="714"/>
        <end position="733"/>
    </location>
</feature>
<dbReference type="Pfam" id="PF00249">
    <property type="entry name" value="Myb_DNA-binding"/>
    <property type="match status" value="1"/>
</dbReference>
<organism evidence="7 8">
    <name type="scientific">Rhizophagus clarus</name>
    <dbReference type="NCBI Taxonomy" id="94130"/>
    <lineage>
        <taxon>Eukaryota</taxon>
        <taxon>Fungi</taxon>
        <taxon>Fungi incertae sedis</taxon>
        <taxon>Mucoromycota</taxon>
        <taxon>Glomeromycotina</taxon>
        <taxon>Glomeromycetes</taxon>
        <taxon>Glomerales</taxon>
        <taxon>Glomeraceae</taxon>
        <taxon>Rhizophagus</taxon>
    </lineage>
</organism>
<dbReference type="CDD" id="cd00167">
    <property type="entry name" value="SANT"/>
    <property type="match status" value="1"/>
</dbReference>
<evidence type="ECO:0000256" key="2">
    <source>
        <dbReference type="SAM" id="Phobius"/>
    </source>
</evidence>
<dbReference type="InterPro" id="IPR001005">
    <property type="entry name" value="SANT/Myb"/>
</dbReference>
<dbReference type="GO" id="GO:0008237">
    <property type="term" value="F:metallopeptidase activity"/>
    <property type="evidence" value="ECO:0007669"/>
    <property type="project" value="InterPro"/>
</dbReference>
<dbReference type="Proteomes" id="UP000247702">
    <property type="component" value="Unassembled WGS sequence"/>
</dbReference>
<dbReference type="InterPro" id="IPR017884">
    <property type="entry name" value="SANT_dom"/>
</dbReference>
<dbReference type="SUPFAM" id="SSF102712">
    <property type="entry name" value="JAB1/MPN domain"/>
    <property type="match status" value="1"/>
</dbReference>
<dbReference type="InterPro" id="IPR009057">
    <property type="entry name" value="Homeodomain-like_sf"/>
</dbReference>
<gene>
    <name evidence="7" type="ORF">RclHR1_05080010</name>
</gene>
<keyword evidence="2" id="KW-1133">Transmembrane helix</keyword>
<feature type="region of interest" description="Disordered" evidence="1">
    <location>
        <begin position="122"/>
        <end position="186"/>
    </location>
</feature>
<reference evidence="7 8" key="1">
    <citation type="submission" date="2017-11" db="EMBL/GenBank/DDBJ databases">
        <title>The genome of Rhizophagus clarus HR1 reveals common genetic basis of auxotrophy among arbuscular mycorrhizal fungi.</title>
        <authorList>
            <person name="Kobayashi Y."/>
        </authorList>
    </citation>
    <scope>NUCLEOTIDE SEQUENCE [LARGE SCALE GENOMIC DNA]</scope>
    <source>
        <strain evidence="7 8">HR1</strain>
    </source>
</reference>
<feature type="compositionally biased region" description="Acidic residues" evidence="1">
    <location>
        <begin position="124"/>
        <end position="135"/>
    </location>
</feature>
<keyword evidence="2" id="KW-0472">Membrane</keyword>
<feature type="domain" description="MPN" evidence="4">
    <location>
        <begin position="491"/>
        <end position="629"/>
    </location>
</feature>
<proteinExistence type="predicted"/>
<dbReference type="AlphaFoldDB" id="A0A2Z6RLV6"/>
<evidence type="ECO:0000256" key="1">
    <source>
        <dbReference type="SAM" id="MobiDB-lite"/>
    </source>
</evidence>
<feature type="compositionally biased region" description="Basic residues" evidence="1">
    <location>
        <begin position="141"/>
        <end position="154"/>
    </location>
</feature>
<protein>
    <recommendedName>
        <fullName evidence="9">Myb-like, SWIRM and MPN domain-containing protein 1</fullName>
    </recommendedName>
</protein>